<comment type="catalytic activity">
    <reaction evidence="2 6">
        <text>glutathione + H2O = L-cysteinylglycine + L-glutamate</text>
        <dbReference type="Rhea" id="RHEA:28807"/>
        <dbReference type="ChEBI" id="CHEBI:15377"/>
        <dbReference type="ChEBI" id="CHEBI:29985"/>
        <dbReference type="ChEBI" id="CHEBI:57925"/>
        <dbReference type="ChEBI" id="CHEBI:61694"/>
        <dbReference type="EC" id="3.4.19.13"/>
    </reaction>
</comment>
<dbReference type="EMBL" id="CADDTS010000048">
    <property type="protein sequence ID" value="CAB1221634.1"/>
    <property type="molecule type" value="Genomic_DNA"/>
</dbReference>
<comment type="caution">
    <text evidence="7">The sequence shown here is derived from an EMBL/GenBank/DDBJ whole genome shotgun (WGS) entry which is preliminary data.</text>
</comment>
<comment type="catalytic activity">
    <reaction evidence="3 6">
        <text>an N-terminal (5-L-glutamyl)-[peptide] + an alpha-amino acid = 5-L-glutamyl amino acid + an N-terminal L-alpha-aminoacyl-[peptide]</text>
        <dbReference type="Rhea" id="RHEA:23904"/>
        <dbReference type="Rhea" id="RHEA-COMP:9780"/>
        <dbReference type="Rhea" id="RHEA-COMP:9795"/>
        <dbReference type="ChEBI" id="CHEBI:77644"/>
        <dbReference type="ChEBI" id="CHEBI:78597"/>
        <dbReference type="ChEBI" id="CHEBI:78599"/>
        <dbReference type="ChEBI" id="CHEBI:78608"/>
        <dbReference type="EC" id="2.3.2.2"/>
    </reaction>
</comment>
<dbReference type="InterPro" id="IPR043138">
    <property type="entry name" value="GGT_lsub"/>
</dbReference>
<sequence>MTMFQHINTKSTFATSAMVTSPHTAASAEGLKILKQGGNAIEAAIAIASMLSVTYPHFNGLGGDAFMVLSNKDGDVHTISGIGQAFEKLNNFKDKIPTRGINSAITTACTVDTWGKAYEFSASNWGNHFAWQELLQPALDAAYNGIELTQSQSYWYQYRAQEMNDWPGFQAVFSNQQKPFLAGERFKQIQLGQTLEHLAQYGARSFYEGELATRLVEGLQQLGSTISPNDLKRTHARIEQPLKTLYRDGVLCGLQPPTQGVTTLQIMGILEQFPLNHIAAENSAAYYHLIVEAIKQAFLDRNQYVADPDFYHFDIEKLLNENYLKEKSKNISLNNALEWNEIYQHGDTVYIGVVDSYGNCVSMLQTIYYDWGSGVMAGDTGVLWHNRGASFSLNQKHPNSLAPFKRPFHTLNPGIYLKNNQPFLLYGTQGADGQPQTLATILTRLIDYQNLPYEALAKPRFLLGKTFSNSQDTLKLENDIGADIVQKLTQMGHEIDIIDAQSPLAGQPGVIQITQDGLYGAHDPRSDGIALGF</sequence>
<dbReference type="NCBIfam" id="TIGR00066">
    <property type="entry name" value="g_glut_trans"/>
    <property type="match status" value="1"/>
</dbReference>
<dbReference type="SUPFAM" id="SSF56235">
    <property type="entry name" value="N-terminal nucleophile aminohydrolases (Ntn hydrolases)"/>
    <property type="match status" value="1"/>
</dbReference>
<dbReference type="InterPro" id="IPR029055">
    <property type="entry name" value="Ntn_hydrolases_N"/>
</dbReference>
<comment type="PTM">
    <text evidence="6">Cleaved by autocatalysis into a large and a small subunit.</text>
</comment>
<comment type="similarity">
    <text evidence="6">Belongs to the gamma-glutamyltransferase family.</text>
</comment>
<gene>
    <name evidence="7" type="primary">ywrD</name>
    <name evidence="7" type="ORF">SFB21_2905</name>
</gene>
<evidence type="ECO:0000313" key="7">
    <source>
        <dbReference type="EMBL" id="CAB1221634.1"/>
    </source>
</evidence>
<feature type="binding site" evidence="5">
    <location>
        <position position="431"/>
    </location>
    <ligand>
        <name>L-glutamate</name>
        <dbReference type="ChEBI" id="CHEBI:29985"/>
    </ligand>
</feature>
<dbReference type="PANTHER" id="PTHR43881:SF5">
    <property type="entry name" value="GAMMA-GLUTAMYLTRANSPEPTIDASE"/>
    <property type="match status" value="1"/>
</dbReference>
<comment type="pathway">
    <text evidence="6">Sulfur metabolism; glutathione metabolism.</text>
</comment>
<keyword evidence="6 7" id="KW-0012">Acyltransferase</keyword>
<dbReference type="InterPro" id="IPR052896">
    <property type="entry name" value="GGT-like_enzyme"/>
</dbReference>
<dbReference type="UniPathway" id="UPA00204"/>
<keyword evidence="6" id="KW-0378">Hydrolase</keyword>
<evidence type="ECO:0000256" key="1">
    <source>
        <dbReference type="ARBA" id="ARBA00001049"/>
    </source>
</evidence>
<dbReference type="EC" id="2.3.2.2" evidence="6"/>
<dbReference type="Gene3D" id="1.10.246.130">
    <property type="match status" value="1"/>
</dbReference>
<dbReference type="AlphaFoldDB" id="A0A811GDG2"/>
<dbReference type="Gene3D" id="3.60.20.40">
    <property type="match status" value="1"/>
</dbReference>
<protein>
    <recommendedName>
        <fullName evidence="6">Glutathione hydrolase proenzyme</fullName>
        <ecNumber evidence="6">2.3.2.2</ecNumber>
        <ecNumber evidence="6">3.4.19.13</ecNumber>
    </recommendedName>
    <component>
        <recommendedName>
            <fullName evidence="6">Glutathione hydrolase large chain</fullName>
        </recommendedName>
    </component>
    <component>
        <recommendedName>
            <fullName evidence="6">Glutathione hydrolase small chain</fullName>
        </recommendedName>
    </component>
</protein>
<evidence type="ECO:0000256" key="3">
    <source>
        <dbReference type="ARBA" id="ARBA00047417"/>
    </source>
</evidence>
<proteinExistence type="inferred from homology"/>
<keyword evidence="6" id="KW-0865">Zymogen</keyword>
<dbReference type="PANTHER" id="PTHR43881">
    <property type="entry name" value="GAMMA-GLUTAMYLTRANSPEPTIDASE (AFU_ORTHOLOGUE AFUA_4G13580)"/>
    <property type="match status" value="1"/>
</dbReference>
<accession>A0A811GDG2</accession>
<comment type="catalytic activity">
    <reaction evidence="1 6">
        <text>an S-substituted glutathione + H2O = an S-substituted L-cysteinylglycine + L-glutamate</text>
        <dbReference type="Rhea" id="RHEA:59468"/>
        <dbReference type="ChEBI" id="CHEBI:15377"/>
        <dbReference type="ChEBI" id="CHEBI:29985"/>
        <dbReference type="ChEBI" id="CHEBI:90779"/>
        <dbReference type="ChEBI" id="CHEBI:143103"/>
        <dbReference type="EC" id="3.4.19.13"/>
    </reaction>
</comment>
<organism evidence="7 8">
    <name type="scientific">Acinetobacter bouvetii</name>
    <dbReference type="NCBI Taxonomy" id="202951"/>
    <lineage>
        <taxon>Bacteria</taxon>
        <taxon>Pseudomonadati</taxon>
        <taxon>Pseudomonadota</taxon>
        <taxon>Gammaproteobacteria</taxon>
        <taxon>Moraxellales</taxon>
        <taxon>Moraxellaceae</taxon>
        <taxon>Acinetobacter</taxon>
    </lineage>
</organism>
<dbReference type="EC" id="3.4.19.13" evidence="6"/>
<keyword evidence="6 7" id="KW-0808">Transferase</keyword>
<dbReference type="Proteomes" id="UP000489961">
    <property type="component" value="Unassembled WGS sequence"/>
</dbReference>
<evidence type="ECO:0000313" key="8">
    <source>
        <dbReference type="Proteomes" id="UP000489961"/>
    </source>
</evidence>
<dbReference type="GO" id="GO:0036374">
    <property type="term" value="F:glutathione hydrolase activity"/>
    <property type="evidence" value="ECO:0007669"/>
    <property type="project" value="UniProtKB-UniRule"/>
</dbReference>
<keyword evidence="6" id="KW-0317">Glutathione biosynthesis</keyword>
<dbReference type="GO" id="GO:0103068">
    <property type="term" value="F:leukotriene C4 gamma-glutamyl transferase activity"/>
    <property type="evidence" value="ECO:0007669"/>
    <property type="project" value="UniProtKB-EC"/>
</dbReference>
<dbReference type="GO" id="GO:0006750">
    <property type="term" value="P:glutathione biosynthetic process"/>
    <property type="evidence" value="ECO:0007669"/>
    <property type="project" value="UniProtKB-KW"/>
</dbReference>
<dbReference type="InterPro" id="IPR043137">
    <property type="entry name" value="GGT_ssub_C"/>
</dbReference>
<evidence type="ECO:0000256" key="5">
    <source>
        <dbReference type="PIRSR" id="PIRSR600101-2"/>
    </source>
</evidence>
<evidence type="ECO:0000256" key="6">
    <source>
        <dbReference type="RuleBase" id="RU368036"/>
    </source>
</evidence>
<dbReference type="InterPro" id="IPR000101">
    <property type="entry name" value="GGT_peptidase"/>
</dbReference>
<comment type="subunit">
    <text evidence="6">This enzyme consists of two polypeptide chains, which are synthesized in precursor form from a single polypeptide.</text>
</comment>
<feature type="active site" description="Nucleophile" evidence="4">
    <location>
        <position position="348"/>
    </location>
</feature>
<evidence type="ECO:0000256" key="2">
    <source>
        <dbReference type="ARBA" id="ARBA00001089"/>
    </source>
</evidence>
<dbReference type="GO" id="GO:0006751">
    <property type="term" value="P:glutathione catabolic process"/>
    <property type="evidence" value="ECO:0007669"/>
    <property type="project" value="UniProtKB-UniRule"/>
</dbReference>
<reference evidence="7 8" key="1">
    <citation type="submission" date="2020-02" db="EMBL/GenBank/DDBJ databases">
        <authorList>
            <person name="Chaudhuri R."/>
        </authorList>
    </citation>
    <scope>NUCLEOTIDE SEQUENCE [LARGE SCALE GENOMIC DNA]</scope>
    <source>
        <strain evidence="7">SFB21</strain>
    </source>
</reference>
<dbReference type="PRINTS" id="PR01210">
    <property type="entry name" value="GGTRANSPTASE"/>
</dbReference>
<dbReference type="Pfam" id="PF01019">
    <property type="entry name" value="G_glu_transpept"/>
    <property type="match status" value="1"/>
</dbReference>
<evidence type="ECO:0000256" key="4">
    <source>
        <dbReference type="PIRSR" id="PIRSR600101-1"/>
    </source>
</evidence>
<name>A0A811GDG2_9GAMM</name>